<feature type="domain" description="Peptidase M28" evidence="1">
    <location>
        <begin position="109"/>
        <end position="322"/>
    </location>
</feature>
<accession>A0ABT4ADY5</accession>
<dbReference type="Proteomes" id="UP001207654">
    <property type="component" value="Unassembled WGS sequence"/>
</dbReference>
<reference evidence="2 3" key="1">
    <citation type="submission" date="2022-11" db="EMBL/GenBank/DDBJ databases">
        <title>Minimal conservation of predation-associated metabolite biosynthetic gene clusters underscores biosynthetic potential of Myxococcota including descriptions for ten novel species: Archangium lansinium sp. nov., Myxococcus landrumus sp. nov., Nannocystis bai.</title>
        <authorList>
            <person name="Ahearne A."/>
            <person name="Stevens C."/>
            <person name="Phillips K."/>
        </authorList>
    </citation>
    <scope>NUCLEOTIDE SEQUENCE [LARGE SCALE GENOMIC DNA]</scope>
    <source>
        <strain evidence="2 3">MIWBW</strain>
    </source>
</reference>
<evidence type="ECO:0000259" key="1">
    <source>
        <dbReference type="Pfam" id="PF04389"/>
    </source>
</evidence>
<dbReference type="PANTHER" id="PTHR12147:SF26">
    <property type="entry name" value="PEPTIDASE M28 DOMAIN-CONTAINING PROTEIN"/>
    <property type="match status" value="1"/>
</dbReference>
<evidence type="ECO:0000313" key="3">
    <source>
        <dbReference type="Proteomes" id="UP001207654"/>
    </source>
</evidence>
<dbReference type="InterPro" id="IPR045175">
    <property type="entry name" value="M28_fam"/>
</dbReference>
<organism evidence="2 3">
    <name type="scientific">Archangium lansingense</name>
    <dbReference type="NCBI Taxonomy" id="2995310"/>
    <lineage>
        <taxon>Bacteria</taxon>
        <taxon>Pseudomonadati</taxon>
        <taxon>Myxococcota</taxon>
        <taxon>Myxococcia</taxon>
        <taxon>Myxococcales</taxon>
        <taxon>Cystobacterineae</taxon>
        <taxon>Archangiaceae</taxon>
        <taxon>Archangium</taxon>
    </lineage>
</organism>
<dbReference type="Pfam" id="PF04389">
    <property type="entry name" value="Peptidase_M28"/>
    <property type="match status" value="1"/>
</dbReference>
<dbReference type="EMBL" id="JAPNKA010000001">
    <property type="protein sequence ID" value="MCY1079873.1"/>
    <property type="molecule type" value="Genomic_DNA"/>
</dbReference>
<dbReference type="InterPro" id="IPR007484">
    <property type="entry name" value="Peptidase_M28"/>
</dbReference>
<dbReference type="PROSITE" id="PS51257">
    <property type="entry name" value="PROKAR_LIPOPROTEIN"/>
    <property type="match status" value="1"/>
</dbReference>
<dbReference type="RefSeq" id="WP_267538565.1">
    <property type="nucleotide sequence ID" value="NZ_JAPNKA010000001.1"/>
</dbReference>
<dbReference type="Gene3D" id="3.40.630.10">
    <property type="entry name" value="Zn peptidases"/>
    <property type="match status" value="1"/>
</dbReference>
<dbReference type="PANTHER" id="PTHR12147">
    <property type="entry name" value="METALLOPEPTIDASE M28 FAMILY MEMBER"/>
    <property type="match status" value="1"/>
</dbReference>
<comment type="caution">
    <text evidence="2">The sequence shown here is derived from an EMBL/GenBank/DDBJ whole genome shotgun (WGS) entry which is preliminary data.</text>
</comment>
<keyword evidence="3" id="KW-1185">Reference proteome</keyword>
<evidence type="ECO:0000313" key="2">
    <source>
        <dbReference type="EMBL" id="MCY1079873.1"/>
    </source>
</evidence>
<sequence>MKKFFAAASLMLASACAPTSNYSEEQLSRLATLAGQIETEKLMAHVQALTGNHVEETPLACSELQRKEYPPLCHLTRDRARELMRTRLEDAGLQVRDQTGQRGEHTFTNLIADLPGTTHPEELILVGAHFDAHYMGADDNSTGVAGVLELARVLSQYRFERTIRFVGFDLEELGDIGSAHYVDMMGDEKLVASIIFDCIGYYSTEPGSQQSMPGLPSPTTGDFLAIIGNDNSIDLATELHQLNDHLKLMRLLSIIAPGNGTTAVPVSASLMRSDHAPFWYKGHKALFLTDTANFRNTNYHRDTDTVETLAPDYFRRAVQISAAGLATWAGGPQ</sequence>
<dbReference type="SUPFAM" id="SSF53187">
    <property type="entry name" value="Zn-dependent exopeptidases"/>
    <property type="match status" value="1"/>
</dbReference>
<protein>
    <submittedName>
        <fullName evidence="2">M28 family peptidase</fullName>
    </submittedName>
</protein>
<proteinExistence type="predicted"/>
<name>A0ABT4ADY5_9BACT</name>
<gene>
    <name evidence="2" type="ORF">OV287_36015</name>
</gene>